<evidence type="ECO:0000256" key="7">
    <source>
        <dbReference type="SAM" id="Phobius"/>
    </source>
</evidence>
<keyword evidence="5 7" id="KW-0472">Membrane</keyword>
<feature type="transmembrane region" description="Helical" evidence="7">
    <location>
        <begin position="474"/>
        <end position="493"/>
    </location>
</feature>
<feature type="transmembrane region" description="Helical" evidence="7">
    <location>
        <begin position="232"/>
        <end position="251"/>
    </location>
</feature>
<dbReference type="PROSITE" id="PS00216">
    <property type="entry name" value="SUGAR_TRANSPORT_1"/>
    <property type="match status" value="1"/>
</dbReference>
<dbReference type="InterPro" id="IPR011701">
    <property type="entry name" value="MFS"/>
</dbReference>
<dbReference type="EMBL" id="JAWRVI010000074">
    <property type="protein sequence ID" value="KAK4081401.1"/>
    <property type="molecule type" value="Genomic_DNA"/>
</dbReference>
<reference evidence="9 10" key="1">
    <citation type="journal article" date="2024" name="Microbiol. Resour. Announc.">
        <title>Genome annotations for the ascomycete fungi Trichoderma harzianum, Trichoderma aggressivum, and Purpureocillium lilacinum.</title>
        <authorList>
            <person name="Beijen E.P.W."/>
            <person name="Ohm R.A."/>
        </authorList>
    </citation>
    <scope>NUCLEOTIDE SEQUENCE [LARGE SCALE GENOMIC DNA]</scope>
    <source>
        <strain evidence="9 10">CBS 150709</strain>
    </source>
</reference>
<dbReference type="PANTHER" id="PTHR23511:SF4">
    <property type="entry name" value="MAJOR FACILITATOR SUPERFAMILY (MFS) PROFILE DOMAIN-CONTAINING PROTEIN"/>
    <property type="match status" value="1"/>
</dbReference>
<organism evidence="9 10">
    <name type="scientific">Purpureocillium lilacinum</name>
    <name type="common">Paecilomyces lilacinus</name>
    <dbReference type="NCBI Taxonomy" id="33203"/>
    <lineage>
        <taxon>Eukaryota</taxon>
        <taxon>Fungi</taxon>
        <taxon>Dikarya</taxon>
        <taxon>Ascomycota</taxon>
        <taxon>Pezizomycotina</taxon>
        <taxon>Sordariomycetes</taxon>
        <taxon>Hypocreomycetidae</taxon>
        <taxon>Hypocreales</taxon>
        <taxon>Ophiocordycipitaceae</taxon>
        <taxon>Purpureocillium</taxon>
    </lineage>
</organism>
<dbReference type="InterPro" id="IPR020846">
    <property type="entry name" value="MFS_dom"/>
</dbReference>
<feature type="transmembrane region" description="Helical" evidence="7">
    <location>
        <begin position="525"/>
        <end position="546"/>
    </location>
</feature>
<evidence type="ECO:0000256" key="1">
    <source>
        <dbReference type="ARBA" id="ARBA00004141"/>
    </source>
</evidence>
<keyword evidence="10" id="KW-1185">Reference proteome</keyword>
<comment type="caution">
    <text evidence="9">The sequence shown here is derived from an EMBL/GenBank/DDBJ whole genome shotgun (WGS) entry which is preliminary data.</text>
</comment>
<proteinExistence type="predicted"/>
<feature type="transmembrane region" description="Helical" evidence="7">
    <location>
        <begin position="257"/>
        <end position="280"/>
    </location>
</feature>
<accession>A0ABR0BJ73</accession>
<comment type="subcellular location">
    <subcellularLocation>
        <location evidence="1">Membrane</location>
        <topology evidence="1">Multi-pass membrane protein</topology>
    </subcellularLocation>
</comment>
<dbReference type="SUPFAM" id="SSF103473">
    <property type="entry name" value="MFS general substrate transporter"/>
    <property type="match status" value="1"/>
</dbReference>
<dbReference type="Pfam" id="PF07690">
    <property type="entry name" value="MFS_1"/>
    <property type="match status" value="1"/>
</dbReference>
<sequence>MISLAAWGGSGLLHKPCTGWETSSQPGGRSVSRIPLTVPGPHLRHTNPRFLQDESLQGQAQADKGRSVCLEGTASPPQPRESYNIIHLNGQPRLPCLASHKLGHSPRAAQSAAYSFLPLIAPPIQRLASTASSKSHSMEKTTSHNDVEIAVIEKPLGVDRQSSQDRSTMPGVDSTDANLARVDDAIEAIVTPQASMEFSPKYATLLPVSQYSGLLVGAVILGALADNFGRRAIWQLSIFGVSIVTLLAASSSNWAALNWWVASSSFFAGGNLAIDLAILVESIPRKWSFMVSGLACIWGLGNTLTGLIAWPLLVNFGCEAGSTSENCHKSENMGWRYLYVTLGGLCLIMSCIRAFVLRSKESPRWLMATGEIQQAVDVLNHISAANRSAYGVTVNDFIPSMRSKRHTRTLKQNITRLGLLFHGSKRLRLMIGLGVMWTLTGIAYPLFIVFLPYYLAANGAAFGNTSNYITYRDFTVSSVVGIFGPVVSMYMVSTRLRSRISMAITAAACVAFSGAFTTVKSEAQNLAFSSMTGFWLNAVYAILYGYTPQALEVEHRGLGAGLLMAMGRLSSLTAPFIATFADVKTSAPIWVACGCYAVIGLSALILPVDTVMFSRKSG</sequence>
<dbReference type="PROSITE" id="PS50850">
    <property type="entry name" value="MFS"/>
    <property type="match status" value="1"/>
</dbReference>
<gene>
    <name evidence="9" type="ORF">Purlil1_11662</name>
</gene>
<dbReference type="InterPro" id="IPR005829">
    <property type="entry name" value="Sugar_transporter_CS"/>
</dbReference>
<evidence type="ECO:0000256" key="2">
    <source>
        <dbReference type="ARBA" id="ARBA00022448"/>
    </source>
</evidence>
<feature type="transmembrane region" description="Helical" evidence="7">
    <location>
        <begin position="202"/>
        <end position="225"/>
    </location>
</feature>
<feature type="transmembrane region" description="Helical" evidence="7">
    <location>
        <begin position="558"/>
        <end position="581"/>
    </location>
</feature>
<dbReference type="Gene3D" id="1.20.1250.20">
    <property type="entry name" value="MFS general substrate transporter like domains"/>
    <property type="match status" value="1"/>
</dbReference>
<feature type="transmembrane region" description="Helical" evidence="7">
    <location>
        <begin position="500"/>
        <end position="519"/>
    </location>
</feature>
<evidence type="ECO:0000313" key="10">
    <source>
        <dbReference type="Proteomes" id="UP001287286"/>
    </source>
</evidence>
<feature type="region of interest" description="Disordered" evidence="6">
    <location>
        <begin position="16"/>
        <end position="81"/>
    </location>
</feature>
<evidence type="ECO:0000256" key="6">
    <source>
        <dbReference type="SAM" id="MobiDB-lite"/>
    </source>
</evidence>
<evidence type="ECO:0000256" key="5">
    <source>
        <dbReference type="ARBA" id="ARBA00023136"/>
    </source>
</evidence>
<evidence type="ECO:0000256" key="4">
    <source>
        <dbReference type="ARBA" id="ARBA00022989"/>
    </source>
</evidence>
<keyword evidence="3 7" id="KW-0812">Transmembrane</keyword>
<name>A0ABR0BJ73_PURLI</name>
<dbReference type="PANTHER" id="PTHR23511">
    <property type="entry name" value="SYNAPTIC VESICLE GLYCOPROTEIN 2"/>
    <property type="match status" value="1"/>
</dbReference>
<keyword evidence="2" id="KW-0813">Transport</keyword>
<feature type="transmembrane region" description="Helical" evidence="7">
    <location>
        <begin position="429"/>
        <end position="454"/>
    </location>
</feature>
<feature type="domain" description="Major facilitator superfamily (MFS) profile" evidence="8">
    <location>
        <begin position="162"/>
        <end position="612"/>
    </location>
</feature>
<keyword evidence="4 7" id="KW-1133">Transmembrane helix</keyword>
<evidence type="ECO:0000256" key="3">
    <source>
        <dbReference type="ARBA" id="ARBA00022692"/>
    </source>
</evidence>
<evidence type="ECO:0000259" key="8">
    <source>
        <dbReference type="PROSITE" id="PS50850"/>
    </source>
</evidence>
<protein>
    <recommendedName>
        <fullName evidence="8">Major facilitator superfamily (MFS) profile domain-containing protein</fullName>
    </recommendedName>
</protein>
<evidence type="ECO:0000313" key="9">
    <source>
        <dbReference type="EMBL" id="KAK4081401.1"/>
    </source>
</evidence>
<dbReference type="Proteomes" id="UP001287286">
    <property type="component" value="Unassembled WGS sequence"/>
</dbReference>
<feature type="transmembrane region" description="Helical" evidence="7">
    <location>
        <begin position="287"/>
        <end position="314"/>
    </location>
</feature>
<dbReference type="InterPro" id="IPR036259">
    <property type="entry name" value="MFS_trans_sf"/>
</dbReference>
<feature type="transmembrane region" description="Helical" evidence="7">
    <location>
        <begin position="587"/>
        <end position="608"/>
    </location>
</feature>
<feature type="transmembrane region" description="Helical" evidence="7">
    <location>
        <begin position="334"/>
        <end position="356"/>
    </location>
</feature>